<keyword evidence="1" id="KW-0472">Membrane</keyword>
<organism evidence="2 3">
    <name type="scientific">Elizabethkingia meningoseptica</name>
    <name type="common">Chryseobacterium meningosepticum</name>
    <dbReference type="NCBI Taxonomy" id="238"/>
    <lineage>
        <taxon>Bacteria</taxon>
        <taxon>Pseudomonadati</taxon>
        <taxon>Bacteroidota</taxon>
        <taxon>Flavobacteriia</taxon>
        <taxon>Flavobacteriales</taxon>
        <taxon>Weeksellaceae</taxon>
        <taxon>Elizabethkingia</taxon>
    </lineage>
</organism>
<dbReference type="Proteomes" id="UP000188947">
    <property type="component" value="Unassembled WGS sequence"/>
</dbReference>
<sequence length="147" mass="17566">MQNYKNHARYYTPHHFIFYPIGLILLIISLYKMGYAFGSNNGDFWIWTVLFGAIFMIVWLAFMLRQHYALTLQDRIIVDEVKFRYFRLTGKTLDDTAYSFHDSQLFALRFADDSQFVQLLEEVVSENLNAQAIKHRIKNWKADNRRV</sequence>
<keyword evidence="1" id="KW-0812">Transmembrane</keyword>
<dbReference type="OrthoDB" id="765463at2"/>
<evidence type="ECO:0000313" key="3">
    <source>
        <dbReference type="Proteomes" id="UP000188947"/>
    </source>
</evidence>
<gene>
    <name evidence="2" type="ORF">BMF97_13435</name>
</gene>
<dbReference type="RefSeq" id="WP_069214240.1">
    <property type="nucleotide sequence ID" value="NZ_CP016378.1"/>
</dbReference>
<protein>
    <submittedName>
        <fullName evidence="2">Uncharacterized protein</fullName>
    </submittedName>
</protein>
<evidence type="ECO:0000256" key="1">
    <source>
        <dbReference type="SAM" id="Phobius"/>
    </source>
</evidence>
<reference evidence="2 3" key="1">
    <citation type="submission" date="2016-11" db="EMBL/GenBank/DDBJ databases">
        <title>Genome sequence and comparative genomic analysis of clinical strain Elizabethkingia meningoseptica 61421 PRCM.</title>
        <authorList>
            <person name="Wang M."/>
            <person name="Hu S."/>
            <person name="Cao L."/>
            <person name="Jiang T."/>
            <person name="Zhou Y."/>
            <person name="Ming D."/>
        </authorList>
    </citation>
    <scope>NUCLEOTIDE SEQUENCE [LARGE SCALE GENOMIC DNA]</scope>
    <source>
        <strain evidence="2 3">61421 PRCM</strain>
    </source>
</reference>
<accession>A0A1V3TYK4</accession>
<comment type="caution">
    <text evidence="2">The sequence shown here is derived from an EMBL/GenBank/DDBJ whole genome shotgun (WGS) entry which is preliminary data.</text>
</comment>
<dbReference type="Pfam" id="PF20136">
    <property type="entry name" value="DUF6526"/>
    <property type="match status" value="1"/>
</dbReference>
<dbReference type="eggNOG" id="ENOG5032T87">
    <property type="taxonomic scope" value="Bacteria"/>
</dbReference>
<dbReference type="InterPro" id="IPR045385">
    <property type="entry name" value="DUF6526"/>
</dbReference>
<dbReference type="EMBL" id="MPOG01000014">
    <property type="protein sequence ID" value="OOH94350.1"/>
    <property type="molecule type" value="Genomic_DNA"/>
</dbReference>
<dbReference type="STRING" id="238.BBD35_12755"/>
<name>A0A1V3TYK4_ELIME</name>
<keyword evidence="1" id="KW-1133">Transmembrane helix</keyword>
<keyword evidence="3" id="KW-1185">Reference proteome</keyword>
<dbReference type="AlphaFoldDB" id="A0A1V3TYK4"/>
<feature type="transmembrane region" description="Helical" evidence="1">
    <location>
        <begin position="16"/>
        <end position="38"/>
    </location>
</feature>
<feature type="transmembrane region" description="Helical" evidence="1">
    <location>
        <begin position="44"/>
        <end position="64"/>
    </location>
</feature>
<evidence type="ECO:0000313" key="2">
    <source>
        <dbReference type="EMBL" id="OOH94350.1"/>
    </source>
</evidence>
<proteinExistence type="predicted"/>